<reference evidence="3" key="1">
    <citation type="journal article" date="2013" name="Nature">
        <title>Draft genome of the wheat A-genome progenitor Triticum urartu.</title>
        <authorList>
            <person name="Ling H.Q."/>
            <person name="Zhao S."/>
            <person name="Liu D."/>
            <person name="Wang J."/>
            <person name="Sun H."/>
            <person name="Zhang C."/>
            <person name="Fan H."/>
            <person name="Li D."/>
            <person name="Dong L."/>
            <person name="Tao Y."/>
            <person name="Gao C."/>
            <person name="Wu H."/>
            <person name="Li Y."/>
            <person name="Cui Y."/>
            <person name="Guo X."/>
            <person name="Zheng S."/>
            <person name="Wang B."/>
            <person name="Yu K."/>
            <person name="Liang Q."/>
            <person name="Yang W."/>
            <person name="Lou X."/>
            <person name="Chen J."/>
            <person name="Feng M."/>
            <person name="Jian J."/>
            <person name="Zhang X."/>
            <person name="Luo G."/>
            <person name="Jiang Y."/>
            <person name="Liu J."/>
            <person name="Wang Z."/>
            <person name="Sha Y."/>
            <person name="Zhang B."/>
            <person name="Wu H."/>
            <person name="Tang D."/>
            <person name="Shen Q."/>
            <person name="Xue P."/>
            <person name="Zou S."/>
            <person name="Wang X."/>
            <person name="Liu X."/>
            <person name="Wang F."/>
            <person name="Yang Y."/>
            <person name="An X."/>
            <person name="Dong Z."/>
            <person name="Zhang K."/>
            <person name="Zhang X."/>
            <person name="Luo M.C."/>
            <person name="Dvorak J."/>
            <person name="Tong Y."/>
            <person name="Wang J."/>
            <person name="Yang H."/>
            <person name="Li Z."/>
            <person name="Wang D."/>
            <person name="Zhang A."/>
            <person name="Wang J."/>
        </authorList>
    </citation>
    <scope>NUCLEOTIDE SEQUENCE</scope>
    <source>
        <strain evidence="3">cv. G1812</strain>
    </source>
</reference>
<dbReference type="PANTHER" id="PTHR46309">
    <property type="entry name" value="PHD FINGER PROTEIN 12"/>
    <property type="match status" value="1"/>
</dbReference>
<dbReference type="Gramene" id="TuG1812G0300005564.01.T01">
    <property type="protein sequence ID" value="TuG1812G0300005564.01.T01"/>
    <property type="gene ID" value="TuG1812G0300005564.01"/>
</dbReference>
<dbReference type="InterPro" id="IPR056511">
    <property type="entry name" value="IDM1_C"/>
</dbReference>
<dbReference type="InterPro" id="IPR016181">
    <property type="entry name" value="Acyl_CoA_acyltransferase"/>
</dbReference>
<dbReference type="GO" id="GO:0005634">
    <property type="term" value="C:nucleus"/>
    <property type="evidence" value="ECO:0007669"/>
    <property type="project" value="TreeGrafter"/>
</dbReference>
<accession>A0A8R7U1W9</accession>
<evidence type="ECO:0000313" key="2">
    <source>
        <dbReference type="EnsemblPlants" id="TuG1812G0300005564.01.T01"/>
    </source>
</evidence>
<dbReference type="GO" id="GO:0006357">
    <property type="term" value="P:regulation of transcription by RNA polymerase II"/>
    <property type="evidence" value="ECO:0007669"/>
    <property type="project" value="TreeGrafter"/>
</dbReference>
<evidence type="ECO:0000259" key="1">
    <source>
        <dbReference type="Pfam" id="PF23209"/>
    </source>
</evidence>
<dbReference type="SUPFAM" id="SSF55729">
    <property type="entry name" value="Acyl-CoA N-acyltransferases (Nat)"/>
    <property type="match status" value="1"/>
</dbReference>
<dbReference type="GO" id="GO:0003714">
    <property type="term" value="F:transcription corepressor activity"/>
    <property type="evidence" value="ECO:0007669"/>
    <property type="project" value="InterPro"/>
</dbReference>
<dbReference type="PANTHER" id="PTHR46309:SF23">
    <property type="entry name" value="PHD-TYPE DOMAIN-CONTAINING PROTEIN"/>
    <property type="match status" value="1"/>
</dbReference>
<dbReference type="Pfam" id="PF23209">
    <property type="entry name" value="IDM1_C"/>
    <property type="match status" value="1"/>
</dbReference>
<organism evidence="2 3">
    <name type="scientific">Triticum urartu</name>
    <name type="common">Red wild einkorn</name>
    <name type="synonym">Crithodium urartu</name>
    <dbReference type="NCBI Taxonomy" id="4572"/>
    <lineage>
        <taxon>Eukaryota</taxon>
        <taxon>Viridiplantae</taxon>
        <taxon>Streptophyta</taxon>
        <taxon>Embryophyta</taxon>
        <taxon>Tracheophyta</taxon>
        <taxon>Spermatophyta</taxon>
        <taxon>Magnoliopsida</taxon>
        <taxon>Liliopsida</taxon>
        <taxon>Poales</taxon>
        <taxon>Poaceae</taxon>
        <taxon>BOP clade</taxon>
        <taxon>Pooideae</taxon>
        <taxon>Triticodae</taxon>
        <taxon>Triticeae</taxon>
        <taxon>Triticinae</taxon>
        <taxon>Triticum</taxon>
    </lineage>
</organism>
<dbReference type="AlphaFoldDB" id="A0A8R7U1W9"/>
<name>A0A8R7U1W9_TRIUA</name>
<protein>
    <recommendedName>
        <fullName evidence="1">Increased DNA methylation 1 C-terminal domain-containing protein</fullName>
    </recommendedName>
</protein>
<reference evidence="2" key="3">
    <citation type="submission" date="2022-06" db="UniProtKB">
        <authorList>
            <consortium name="EnsemblPlants"/>
        </authorList>
    </citation>
    <scope>IDENTIFICATION</scope>
</reference>
<dbReference type="InterPro" id="IPR042163">
    <property type="entry name" value="PHF12"/>
</dbReference>
<reference evidence="2" key="2">
    <citation type="submission" date="2018-03" db="EMBL/GenBank/DDBJ databases">
        <title>The Triticum urartu genome reveals the dynamic nature of wheat genome evolution.</title>
        <authorList>
            <person name="Ling H."/>
            <person name="Ma B."/>
            <person name="Shi X."/>
            <person name="Liu H."/>
            <person name="Dong L."/>
            <person name="Sun H."/>
            <person name="Cao Y."/>
            <person name="Gao Q."/>
            <person name="Zheng S."/>
            <person name="Li Y."/>
            <person name="Yu Y."/>
            <person name="Du H."/>
            <person name="Qi M."/>
            <person name="Li Y."/>
            <person name="Yu H."/>
            <person name="Cui Y."/>
            <person name="Wang N."/>
            <person name="Chen C."/>
            <person name="Wu H."/>
            <person name="Zhao Y."/>
            <person name="Zhang J."/>
            <person name="Li Y."/>
            <person name="Zhou W."/>
            <person name="Zhang B."/>
            <person name="Hu W."/>
            <person name="Eijk M."/>
            <person name="Tang J."/>
            <person name="Witsenboer H."/>
            <person name="Zhao S."/>
            <person name="Li Z."/>
            <person name="Zhang A."/>
            <person name="Wang D."/>
            <person name="Liang C."/>
        </authorList>
    </citation>
    <scope>NUCLEOTIDE SEQUENCE [LARGE SCALE GENOMIC DNA]</scope>
    <source>
        <strain evidence="2">cv. G1812</strain>
    </source>
</reference>
<dbReference type="EnsemblPlants" id="TuG1812G0300005564.01.T01">
    <property type="protein sequence ID" value="TuG1812G0300005564.01.T01"/>
    <property type="gene ID" value="TuG1812G0300005564.01"/>
</dbReference>
<dbReference type="Proteomes" id="UP000015106">
    <property type="component" value="Chromosome 3"/>
</dbReference>
<evidence type="ECO:0000313" key="3">
    <source>
        <dbReference type="Proteomes" id="UP000015106"/>
    </source>
</evidence>
<sequence length="128" mass="14305">MAGVTNTVDEDGYSWSLLKIQKDTGDSADVLECNAKLAVALGVLDECFNPVKDRRTGIDMLHQAVYSLGSEFKRLSYEGFYTMVLEKDTEIISVALLRFHGNKLVEMPFAGTLPHYRRQGMMGRLVKA</sequence>
<keyword evidence="3" id="KW-1185">Reference proteome</keyword>
<proteinExistence type="predicted"/>
<feature type="domain" description="Increased DNA methylation 1 C-terminal" evidence="1">
    <location>
        <begin position="48"/>
        <end position="127"/>
    </location>
</feature>